<dbReference type="OrthoDB" id="9795587at2"/>
<comment type="function">
    <text evidence="5">Part of the MsrPQ system that repairs oxidized periplasmic proteins containing methionine sulfoxide residues (Met-O), using respiratory chain electrons. Thus protects these proteins from oxidative-stress damage caused by reactive species of oxygen and chlorine generated by the host defense mechanisms. MsrPQ is essential for the maintenance of envelope integrity under bleach stress, rescuing a wide series of structurally unrelated periplasmic proteins from methionine oxidation. The catalytic subunit MsrP is non-stereospecific, being able to reduce both (R-) and (S-) diastereoisomers of methionine sulfoxide.</text>
</comment>
<keyword evidence="1 5" id="KW-0500">Molybdenum</keyword>
<evidence type="ECO:0000313" key="8">
    <source>
        <dbReference type="Proteomes" id="UP000237068"/>
    </source>
</evidence>
<comment type="catalytic activity">
    <reaction evidence="5">
        <text>L-methionyl-[protein] + a quinone + H2O = L-methionyl-(R)-S-oxide-[protein] + a quinol</text>
        <dbReference type="Rhea" id="RHEA:51296"/>
        <dbReference type="Rhea" id="RHEA-COMP:12313"/>
        <dbReference type="Rhea" id="RHEA-COMP:12314"/>
        <dbReference type="ChEBI" id="CHEBI:15377"/>
        <dbReference type="ChEBI" id="CHEBI:16044"/>
        <dbReference type="ChEBI" id="CHEBI:24646"/>
        <dbReference type="ChEBI" id="CHEBI:45764"/>
        <dbReference type="ChEBI" id="CHEBI:132124"/>
    </reaction>
</comment>
<comment type="catalytic activity">
    <reaction evidence="5">
        <text>L-methionyl-[protein] + a quinone + H2O = L-methionyl-(S)-S-oxide-[protein] + a quinol</text>
        <dbReference type="Rhea" id="RHEA:51292"/>
        <dbReference type="Rhea" id="RHEA-COMP:12313"/>
        <dbReference type="Rhea" id="RHEA-COMP:12315"/>
        <dbReference type="ChEBI" id="CHEBI:15377"/>
        <dbReference type="ChEBI" id="CHEBI:16044"/>
        <dbReference type="ChEBI" id="CHEBI:24646"/>
        <dbReference type="ChEBI" id="CHEBI:44120"/>
        <dbReference type="ChEBI" id="CHEBI:132124"/>
    </reaction>
</comment>
<dbReference type="InterPro" id="IPR036374">
    <property type="entry name" value="OxRdtase_Mopterin-bd_sf"/>
</dbReference>
<dbReference type="GO" id="GO:0046872">
    <property type="term" value="F:metal ion binding"/>
    <property type="evidence" value="ECO:0007669"/>
    <property type="project" value="UniProtKB-KW"/>
</dbReference>
<dbReference type="PANTHER" id="PTHR43032:SF3">
    <property type="entry name" value="PROTEIN-METHIONINE-SULFOXIDE REDUCTASE CATALYTIC SUBUNIT MSRP"/>
    <property type="match status" value="1"/>
</dbReference>
<sequence length="335" mass="37790">MLIRIPASGECRESEVTPEPAYLSRRQVLSGAALSGVAIAMPSLVNASERYPGVTAATAPKWFADKLANTRWQAAVPDGEAITPFTDATQYNNFYEFGPNKGDPARHASALKVEPWTVLVDGEVDRPGRYSLEDLFSEGRLEERIYRLRCVEAWSMVIPWLGFPLADLVRKIQPHSSAKFVRFETAYRPEEMRGTRSGFALIDWPYVEGLRMDEAMHPLTLLAVGMYGRSLPNQNGAPLRLVVPWKYGFKSIKSIVRISFVRDQPATTWQSMAPQEYGFYANVNPKVSHPRWSQARERRLPGSLFSPNLRDTQPFNGYAEQVAGLYSPMDLHKDY</sequence>
<dbReference type="GO" id="GO:0030091">
    <property type="term" value="P:protein repair"/>
    <property type="evidence" value="ECO:0007669"/>
    <property type="project" value="UniProtKB-UniRule"/>
</dbReference>
<dbReference type="Pfam" id="PF00174">
    <property type="entry name" value="Oxidored_molyb"/>
    <property type="match status" value="1"/>
</dbReference>
<feature type="domain" description="Oxidoreductase molybdopterin-binding" evidence="6">
    <location>
        <begin position="112"/>
        <end position="269"/>
    </location>
</feature>
<feature type="binding site" evidence="5">
    <location>
        <position position="92"/>
    </location>
    <ligand>
        <name>Mo-molybdopterin</name>
        <dbReference type="ChEBI" id="CHEBI:71302"/>
    </ligand>
</feature>
<dbReference type="HAMAP" id="MF_01206">
    <property type="entry name" value="MsrP"/>
    <property type="match status" value="1"/>
</dbReference>
<dbReference type="EC" id="1.8.5.-" evidence="5"/>
<feature type="binding site" evidence="5">
    <location>
        <begin position="95"/>
        <end position="96"/>
    </location>
    <ligand>
        <name>Mo-molybdopterin</name>
        <dbReference type="ChEBI" id="CHEBI:71302"/>
    </ligand>
</feature>
<protein>
    <recommendedName>
        <fullName evidence="5">Protein-methionine-sulfoxide reductase catalytic subunit MsrP</fullName>
        <ecNumber evidence="5">1.8.5.-</ecNumber>
    </recommendedName>
</protein>
<feature type="binding site" evidence="5">
    <location>
        <position position="235"/>
    </location>
    <ligand>
        <name>Mo-molybdopterin</name>
        <dbReference type="ChEBI" id="CHEBI:71302"/>
    </ligand>
</feature>
<dbReference type="InterPro" id="IPR006311">
    <property type="entry name" value="TAT_signal"/>
</dbReference>
<comment type="similarity">
    <text evidence="5">Belongs to the MsrP family.</text>
</comment>
<evidence type="ECO:0000256" key="2">
    <source>
        <dbReference type="ARBA" id="ARBA00022723"/>
    </source>
</evidence>
<evidence type="ECO:0000313" key="7">
    <source>
        <dbReference type="EMBL" id="POH80853.1"/>
    </source>
</evidence>
<dbReference type="PANTHER" id="PTHR43032">
    <property type="entry name" value="PROTEIN-METHIONINE-SULFOXIDE REDUCTASE"/>
    <property type="match status" value="1"/>
</dbReference>
<keyword evidence="2 5" id="KW-0479">Metal-binding</keyword>
<keyword evidence="4 5" id="KW-0560">Oxidoreductase</keyword>
<dbReference type="RefSeq" id="WP_103457999.1">
    <property type="nucleotide sequence ID" value="NZ_JAMOHQ010000017.1"/>
</dbReference>
<dbReference type="InterPro" id="IPR022867">
    <property type="entry name" value="MsrP"/>
</dbReference>
<organism evidence="7 8">
    <name type="scientific">Stutzerimonas stutzeri</name>
    <name type="common">Pseudomonas stutzeri</name>
    <dbReference type="NCBI Taxonomy" id="316"/>
    <lineage>
        <taxon>Bacteria</taxon>
        <taxon>Pseudomonadati</taxon>
        <taxon>Pseudomonadota</taxon>
        <taxon>Gammaproteobacteria</taxon>
        <taxon>Pseudomonadales</taxon>
        <taxon>Pseudomonadaceae</taxon>
        <taxon>Stutzerimonas</taxon>
    </lineage>
</organism>
<accession>A0A2S4AHB2</accession>
<evidence type="ECO:0000256" key="5">
    <source>
        <dbReference type="HAMAP-Rule" id="MF_01206"/>
    </source>
</evidence>
<evidence type="ECO:0000256" key="4">
    <source>
        <dbReference type="ARBA" id="ARBA00023002"/>
    </source>
</evidence>
<dbReference type="AlphaFoldDB" id="A0A2S4AHB2"/>
<feature type="binding site" evidence="5">
    <location>
        <position position="150"/>
    </location>
    <ligand>
        <name>Mo-molybdopterin</name>
        <dbReference type="ChEBI" id="CHEBI:71302"/>
    </ligand>
    <ligandPart>
        <name>Mo</name>
        <dbReference type="ChEBI" id="CHEBI:28685"/>
    </ligandPart>
</feature>
<feature type="binding site" evidence="5">
    <location>
        <position position="185"/>
    </location>
    <ligand>
        <name>Mo-molybdopterin</name>
        <dbReference type="ChEBI" id="CHEBI:71302"/>
    </ligand>
</feature>
<dbReference type="Proteomes" id="UP000237068">
    <property type="component" value="Unassembled WGS sequence"/>
</dbReference>
<dbReference type="InterPro" id="IPR000572">
    <property type="entry name" value="OxRdtase_Mopterin-bd_dom"/>
</dbReference>
<comment type="PTM">
    <text evidence="5">Predicted to be exported by the Tat system. The position of the signal peptide cleavage has not been experimentally proven.</text>
</comment>
<feature type="binding site" evidence="5">
    <location>
        <position position="240"/>
    </location>
    <ligand>
        <name>Mo-molybdopterin</name>
        <dbReference type="ChEBI" id="CHEBI:71302"/>
    </ligand>
</feature>
<reference evidence="7 8" key="1">
    <citation type="submission" date="2018-01" db="EMBL/GenBank/DDBJ databases">
        <title>Denitrification phenotypes of diverse strains of Pseudomonas stutzeri.</title>
        <authorList>
            <person name="Milligan D.A."/>
            <person name="Bergaust L."/>
            <person name="Bakken L.R."/>
            <person name="Frostegard A."/>
        </authorList>
    </citation>
    <scope>NUCLEOTIDE SEQUENCE [LARGE SCALE GENOMIC DNA]</scope>
    <source>
        <strain evidence="7 8">24a13</strain>
    </source>
</reference>
<dbReference type="SUPFAM" id="SSF56524">
    <property type="entry name" value="Oxidoreductase molybdopterin-binding domain"/>
    <property type="match status" value="1"/>
</dbReference>
<comment type="caution">
    <text evidence="7">The sequence shown here is derived from an EMBL/GenBank/DDBJ whole genome shotgun (WGS) entry which is preliminary data.</text>
</comment>
<name>A0A2S4AHB2_STUST</name>
<gene>
    <name evidence="5" type="primary">msrP</name>
    <name evidence="7" type="ORF">CXK91_21250</name>
</gene>
<dbReference type="Gene3D" id="3.90.420.10">
    <property type="entry name" value="Oxidoreductase, molybdopterin-binding domain"/>
    <property type="match status" value="1"/>
</dbReference>
<comment type="subunit">
    <text evidence="5">Heterodimer of a catalytic subunit (MsrP) and a heme-binding subunit (MsrQ).</text>
</comment>
<dbReference type="GO" id="GO:0016672">
    <property type="term" value="F:oxidoreductase activity, acting on a sulfur group of donors, quinone or similar compound as acceptor"/>
    <property type="evidence" value="ECO:0007669"/>
    <property type="project" value="UniProtKB-UniRule"/>
</dbReference>
<dbReference type="NCBIfam" id="NF003767">
    <property type="entry name" value="PRK05363.1"/>
    <property type="match status" value="1"/>
</dbReference>
<keyword evidence="3 5" id="KW-0732">Signal</keyword>
<feature type="binding site" evidence="5">
    <location>
        <begin position="251"/>
        <end position="253"/>
    </location>
    <ligand>
        <name>Mo-molybdopterin</name>
        <dbReference type="ChEBI" id="CHEBI:71302"/>
    </ligand>
</feature>
<dbReference type="EMBL" id="PPXG01000011">
    <property type="protein sequence ID" value="POH80853.1"/>
    <property type="molecule type" value="Genomic_DNA"/>
</dbReference>
<comment type="cofactor">
    <cofactor evidence="5">
        <name>Mo-molybdopterin</name>
        <dbReference type="ChEBI" id="CHEBI:71302"/>
    </cofactor>
    <text evidence="5">Binds 1 Mo-molybdopterin (Mo-MPT) cofactor per subunit.</text>
</comment>
<dbReference type="GO" id="GO:0043546">
    <property type="term" value="F:molybdopterin cofactor binding"/>
    <property type="evidence" value="ECO:0007669"/>
    <property type="project" value="UniProtKB-UniRule"/>
</dbReference>
<dbReference type="PROSITE" id="PS51318">
    <property type="entry name" value="TAT"/>
    <property type="match status" value="1"/>
</dbReference>
<proteinExistence type="inferred from homology"/>
<evidence type="ECO:0000256" key="3">
    <source>
        <dbReference type="ARBA" id="ARBA00022729"/>
    </source>
</evidence>
<evidence type="ECO:0000256" key="1">
    <source>
        <dbReference type="ARBA" id="ARBA00022505"/>
    </source>
</evidence>
<evidence type="ECO:0000259" key="6">
    <source>
        <dbReference type="Pfam" id="PF00174"/>
    </source>
</evidence>